<sequence>MHVNNNYDSRYEKAADLNQTHMTQLLLFKKSEGILYKKTNTNAMKERLISLSQQNRNNHFLKNRIELRCKCGYCESTTYYDYLTSGEFNIGEPISTISPFISEAVYDETISVTPLRSSKKMPCLRQGNNSRVPPVPGRTHPASAIATARPAYVRVIAWRLSKLSGHAEASEDLPTRV</sequence>
<evidence type="ECO:0000256" key="1">
    <source>
        <dbReference type="SAM" id="MobiDB-lite"/>
    </source>
</evidence>
<reference evidence="3" key="1">
    <citation type="submission" date="2017-06" db="EMBL/GenBank/DDBJ databases">
        <authorList>
            <person name="Cremers G."/>
        </authorList>
    </citation>
    <scope>NUCLEOTIDE SEQUENCE [LARGE SCALE GENOMIC DNA]</scope>
</reference>
<proteinExistence type="predicted"/>
<dbReference type="AlphaFoldDB" id="A0A284VTK9"/>
<keyword evidence="3" id="KW-1185">Reference proteome</keyword>
<gene>
    <name evidence="2" type="ORF">MNV_750028</name>
</gene>
<dbReference type="EMBL" id="FZMP01000224">
    <property type="protein sequence ID" value="SNQ62513.1"/>
    <property type="molecule type" value="Genomic_DNA"/>
</dbReference>
<organism evidence="2 3">
    <name type="scientific">Candidatus Methanoperedens nitratireducens</name>
    <dbReference type="NCBI Taxonomy" id="1392998"/>
    <lineage>
        <taxon>Archaea</taxon>
        <taxon>Methanobacteriati</taxon>
        <taxon>Methanobacteriota</taxon>
        <taxon>Stenosarchaea group</taxon>
        <taxon>Methanomicrobia</taxon>
        <taxon>Methanosarcinales</taxon>
        <taxon>ANME-2 cluster</taxon>
        <taxon>Candidatus Methanoperedentaceae</taxon>
        <taxon>Candidatus Methanoperedens</taxon>
    </lineage>
</organism>
<evidence type="ECO:0000313" key="2">
    <source>
        <dbReference type="EMBL" id="SNQ62513.1"/>
    </source>
</evidence>
<dbReference type="Proteomes" id="UP000218615">
    <property type="component" value="Unassembled WGS sequence"/>
</dbReference>
<evidence type="ECO:0000313" key="3">
    <source>
        <dbReference type="Proteomes" id="UP000218615"/>
    </source>
</evidence>
<feature type="region of interest" description="Disordered" evidence="1">
    <location>
        <begin position="122"/>
        <end position="141"/>
    </location>
</feature>
<accession>A0A284VTK9</accession>
<name>A0A284VTK9_9EURY</name>
<protein>
    <submittedName>
        <fullName evidence="2">Uncharacterized protein</fullName>
    </submittedName>
</protein>